<accession>A0A839Q9K2</accession>
<dbReference type="RefSeq" id="WP_311736041.1">
    <property type="nucleotide sequence ID" value="NZ_JACHVU010000001.1"/>
</dbReference>
<comment type="caution">
    <text evidence="3">The sequence shown here is derived from an EMBL/GenBank/DDBJ whole genome shotgun (WGS) entry which is preliminary data.</text>
</comment>
<evidence type="ECO:0000313" key="4">
    <source>
        <dbReference type="Proteomes" id="UP000550501"/>
    </source>
</evidence>
<keyword evidence="2" id="KW-0732">Signal</keyword>
<gene>
    <name evidence="3" type="ORF">FHR72_000738</name>
</gene>
<feature type="signal peptide" evidence="2">
    <location>
        <begin position="1"/>
        <end position="29"/>
    </location>
</feature>
<evidence type="ECO:0000313" key="3">
    <source>
        <dbReference type="EMBL" id="MBB2989281.1"/>
    </source>
</evidence>
<dbReference type="Proteomes" id="UP000550501">
    <property type="component" value="Unassembled WGS sequence"/>
</dbReference>
<dbReference type="PROSITE" id="PS51257">
    <property type="entry name" value="PROKAR_LIPOPROTEIN"/>
    <property type="match status" value="1"/>
</dbReference>
<feature type="region of interest" description="Disordered" evidence="1">
    <location>
        <begin position="27"/>
        <end position="60"/>
    </location>
</feature>
<organism evidence="3 4">
    <name type="scientific">Mycolicibacterium iranicum</name>
    <name type="common">Mycobacterium iranicum</name>
    <dbReference type="NCBI Taxonomy" id="912594"/>
    <lineage>
        <taxon>Bacteria</taxon>
        <taxon>Bacillati</taxon>
        <taxon>Actinomycetota</taxon>
        <taxon>Actinomycetes</taxon>
        <taxon>Mycobacteriales</taxon>
        <taxon>Mycobacteriaceae</taxon>
        <taxon>Mycolicibacterium</taxon>
    </lineage>
</organism>
<protein>
    <submittedName>
        <fullName evidence="3">ABC-type glycerol-3-phosphate transport system substrate-binding protein</fullName>
    </submittedName>
</protein>
<evidence type="ECO:0000256" key="2">
    <source>
        <dbReference type="SAM" id="SignalP"/>
    </source>
</evidence>
<reference evidence="3 4" key="1">
    <citation type="submission" date="2020-08" db="EMBL/GenBank/DDBJ databases">
        <title>The Agave Microbiome: Exploring the role of microbial communities in plant adaptations to desert environments.</title>
        <authorList>
            <person name="Partida-Martinez L.P."/>
        </authorList>
    </citation>
    <scope>NUCLEOTIDE SEQUENCE [LARGE SCALE GENOMIC DNA]</scope>
    <source>
        <strain evidence="3 4">AT2.18</strain>
    </source>
</reference>
<evidence type="ECO:0000256" key="1">
    <source>
        <dbReference type="SAM" id="MobiDB-lite"/>
    </source>
</evidence>
<dbReference type="AlphaFoldDB" id="A0A839Q9K2"/>
<feature type="chain" id="PRO_5032650059" evidence="2">
    <location>
        <begin position="30"/>
        <end position="148"/>
    </location>
</feature>
<dbReference type="EMBL" id="JACHVU010000001">
    <property type="protein sequence ID" value="MBB2989281.1"/>
    <property type="molecule type" value="Genomic_DNA"/>
</dbReference>
<dbReference type="InterPro" id="IPR008972">
    <property type="entry name" value="Cupredoxin"/>
</dbReference>
<sequence length="148" mass="14932">MITARTVGRCVLALSAAALLLTGCGGSGGSGESGESAGAATASSTGAASPSEMTDAQAPPDQLVIDVTIKGGTVTPTNEQLQAGLGEQIVIRVDSDAADELHVHSTPEHTFPVAVGPAQSFQFTVEVPGRVDVELHESHTTIATIQVQ</sequence>
<name>A0A839Q9K2_MYCIR</name>
<feature type="compositionally biased region" description="Low complexity" evidence="1">
    <location>
        <begin position="33"/>
        <end position="52"/>
    </location>
</feature>
<keyword evidence="4" id="KW-1185">Reference proteome</keyword>
<dbReference type="SUPFAM" id="SSF49503">
    <property type="entry name" value="Cupredoxins"/>
    <property type="match status" value="1"/>
</dbReference>
<proteinExistence type="predicted"/>